<keyword evidence="2" id="KW-0812">Transmembrane</keyword>
<evidence type="ECO:0000256" key="2">
    <source>
        <dbReference type="SAM" id="Phobius"/>
    </source>
</evidence>
<protein>
    <submittedName>
        <fullName evidence="3">Uncharacterized protein</fullName>
    </submittedName>
</protein>
<proteinExistence type="predicted"/>
<sequence length="163" mass="16297">MARSRDAPEATPTTVLVTIVVVLLTFVALGLLFAPAMGPDQPSSTDDSESEQPESDSSDGMTAAENTSNGSDAGLNDEDTVDGATEPAAGEQPVSDVNNRSDPFDGDDPAELVEGEPPSGLDDGPFDDDDGPPSDVGPPADAGPPNDVGAPDDAGPPNTAGPP</sequence>
<keyword evidence="2" id="KW-0472">Membrane</keyword>
<dbReference type="KEGG" id="nbg:DV706_02550"/>
<dbReference type="GeneID" id="39850107"/>
<dbReference type="EMBL" id="CP031305">
    <property type="protein sequence ID" value="QCC53460.1"/>
    <property type="molecule type" value="Genomic_DNA"/>
</dbReference>
<feature type="transmembrane region" description="Helical" evidence="2">
    <location>
        <begin position="15"/>
        <end position="34"/>
    </location>
</feature>
<dbReference type="RefSeq" id="WP_006066718.1">
    <property type="nucleotide sequence ID" value="NZ_CP031305.1"/>
</dbReference>
<reference evidence="3 4" key="1">
    <citation type="journal article" date="2019" name="Nat. Commun.">
        <title>A new type of DNA phosphorothioation-based antiviral system in archaea.</title>
        <authorList>
            <person name="Xiong L."/>
            <person name="Liu S."/>
            <person name="Chen S."/>
            <person name="Xiao Y."/>
            <person name="Zhu B."/>
            <person name="Gao Y."/>
            <person name="Zhang Y."/>
            <person name="Chen B."/>
            <person name="Luo J."/>
            <person name="Deng Z."/>
            <person name="Chen X."/>
            <person name="Wang L."/>
            <person name="Chen S."/>
        </authorList>
    </citation>
    <scope>NUCLEOTIDE SEQUENCE [LARGE SCALE GENOMIC DNA]</scope>
    <source>
        <strain evidence="3 4">JCM 10635</strain>
    </source>
</reference>
<feature type="compositionally biased region" description="Acidic residues" evidence="1">
    <location>
        <begin position="46"/>
        <end position="57"/>
    </location>
</feature>
<feature type="region of interest" description="Disordered" evidence="1">
    <location>
        <begin position="35"/>
        <end position="163"/>
    </location>
</feature>
<accession>A0A4D6HI61</accession>
<keyword evidence="2" id="KW-1133">Transmembrane helix</keyword>
<evidence type="ECO:0000256" key="1">
    <source>
        <dbReference type="SAM" id="MobiDB-lite"/>
    </source>
</evidence>
<feature type="compositionally biased region" description="Acidic residues" evidence="1">
    <location>
        <begin position="104"/>
        <end position="114"/>
    </location>
</feature>
<evidence type="ECO:0000313" key="4">
    <source>
        <dbReference type="Proteomes" id="UP000296822"/>
    </source>
</evidence>
<evidence type="ECO:0000313" key="3">
    <source>
        <dbReference type="EMBL" id="QCC53460.1"/>
    </source>
</evidence>
<organism evidence="3 4">
    <name type="scientific">Natronorubrum bangense</name>
    <dbReference type="NCBI Taxonomy" id="61858"/>
    <lineage>
        <taxon>Archaea</taxon>
        <taxon>Methanobacteriati</taxon>
        <taxon>Methanobacteriota</taxon>
        <taxon>Stenosarchaea group</taxon>
        <taxon>Halobacteria</taxon>
        <taxon>Halobacteriales</taxon>
        <taxon>Natrialbaceae</taxon>
        <taxon>Natronorubrum</taxon>
    </lineage>
</organism>
<name>A0A4D6HI61_9EURY</name>
<dbReference type="AlphaFoldDB" id="A0A4D6HI61"/>
<dbReference type="Proteomes" id="UP000296822">
    <property type="component" value="Chromosome"/>
</dbReference>
<feature type="compositionally biased region" description="Low complexity" evidence="1">
    <location>
        <begin position="133"/>
        <end position="157"/>
    </location>
</feature>
<gene>
    <name evidence="3" type="ORF">DV706_02550</name>
</gene>